<comment type="caution">
    <text evidence="1">The sequence shown here is derived from an EMBL/GenBank/DDBJ whole genome shotgun (WGS) entry which is preliminary data.</text>
</comment>
<dbReference type="Proteomes" id="UP000470470">
    <property type="component" value="Unassembled WGS sequence"/>
</dbReference>
<accession>A0A7K3WBI4</accession>
<evidence type="ECO:0000313" key="2">
    <source>
        <dbReference type="Proteomes" id="UP000470470"/>
    </source>
</evidence>
<keyword evidence="2" id="KW-1185">Reference proteome</keyword>
<protein>
    <submittedName>
        <fullName evidence="1">Uncharacterized protein</fullName>
    </submittedName>
</protein>
<evidence type="ECO:0000313" key="1">
    <source>
        <dbReference type="EMBL" id="NEL52893.1"/>
    </source>
</evidence>
<name>A0A7K3WBI4_9ACTN</name>
<organism evidence="1 2">
    <name type="scientific">Goekera deserti</name>
    <dbReference type="NCBI Taxonomy" id="2497753"/>
    <lineage>
        <taxon>Bacteria</taxon>
        <taxon>Bacillati</taxon>
        <taxon>Actinomycetota</taxon>
        <taxon>Actinomycetes</taxon>
        <taxon>Geodermatophilales</taxon>
        <taxon>Geodermatophilaceae</taxon>
        <taxon>Goekera</taxon>
    </lineage>
</organism>
<sequence>MQLGGLPVAHDVTAGAWLPAALGAPGTVASLVPAGYPAHARVFHPAARYDGDDDIDVEWAEVAAENGTVDHPLMQWPAITGGWQYIAEDSQPPTWDGAPSDGHLPVQVAEVLAAVLARHTATPEDCFFGRWDGLGHDTAALAGVPRLVLPTYPMVLVRGRVADAVRNLAPEPWEQSAHVWWPADRSWVVATDVDLMSTYVAAGTACVAELLEIEGLEVAPAVPTDALHWESDEVNPAPPRPVRG</sequence>
<dbReference type="RefSeq" id="WP_162393141.1">
    <property type="nucleotide sequence ID" value="NZ_JAABOZ010000005.1"/>
</dbReference>
<reference evidence="1 2" key="1">
    <citation type="submission" date="2020-02" db="EMBL/GenBank/DDBJ databases">
        <title>The whole genome sequence of CPCC 205119.</title>
        <authorList>
            <person name="Jiang Z."/>
        </authorList>
    </citation>
    <scope>NUCLEOTIDE SEQUENCE [LARGE SCALE GENOMIC DNA]</scope>
    <source>
        <strain evidence="1 2">CPCC 205119</strain>
    </source>
</reference>
<dbReference type="EMBL" id="JAAGWK010000005">
    <property type="protein sequence ID" value="NEL52893.1"/>
    <property type="molecule type" value="Genomic_DNA"/>
</dbReference>
<gene>
    <name evidence="1" type="ORF">G1H19_02540</name>
</gene>
<dbReference type="AlphaFoldDB" id="A0A7K3WBI4"/>
<proteinExistence type="predicted"/>